<feature type="domain" description="ABC transporter" evidence="6">
    <location>
        <begin position="15"/>
        <end position="75"/>
    </location>
</feature>
<evidence type="ECO:0000256" key="5">
    <source>
        <dbReference type="ARBA" id="ARBA00023136"/>
    </source>
</evidence>
<dbReference type="AlphaFoldDB" id="A0A812N1F1"/>
<dbReference type="InterPro" id="IPR050835">
    <property type="entry name" value="ABC_transporter_sub-D"/>
</dbReference>
<keyword evidence="5" id="KW-0472">Membrane</keyword>
<evidence type="ECO:0000256" key="1">
    <source>
        <dbReference type="ARBA" id="ARBA00008575"/>
    </source>
</evidence>
<keyword evidence="3" id="KW-0812">Transmembrane</keyword>
<dbReference type="PANTHER" id="PTHR11384">
    <property type="entry name" value="ATP-BINDING CASSETTE, SUB-FAMILY D MEMBER"/>
    <property type="match status" value="1"/>
</dbReference>
<keyword evidence="2" id="KW-0813">Transport</keyword>
<proteinExistence type="inferred from homology"/>
<gene>
    <name evidence="7" type="primary">ABCC2</name>
    <name evidence="7" type="ORF">SNAT2548_LOCUS15255</name>
</gene>
<keyword evidence="8" id="KW-1185">Reference proteome</keyword>
<dbReference type="GO" id="GO:0005524">
    <property type="term" value="F:ATP binding"/>
    <property type="evidence" value="ECO:0007669"/>
    <property type="project" value="InterPro"/>
</dbReference>
<dbReference type="SUPFAM" id="SSF52540">
    <property type="entry name" value="P-loop containing nucleoside triphosphate hydrolases"/>
    <property type="match status" value="1"/>
</dbReference>
<dbReference type="OrthoDB" id="10065860at2759"/>
<dbReference type="PANTHER" id="PTHR11384:SF59">
    <property type="entry name" value="LYSOSOMAL COBALAMIN TRANSPORTER ABCD4"/>
    <property type="match status" value="1"/>
</dbReference>
<name>A0A812N1F1_9DINO</name>
<evidence type="ECO:0000256" key="3">
    <source>
        <dbReference type="ARBA" id="ARBA00022692"/>
    </source>
</evidence>
<dbReference type="InterPro" id="IPR027417">
    <property type="entry name" value="P-loop_NTPase"/>
</dbReference>
<reference evidence="7" key="1">
    <citation type="submission" date="2021-02" db="EMBL/GenBank/DDBJ databases">
        <authorList>
            <person name="Dougan E. K."/>
            <person name="Rhodes N."/>
            <person name="Thang M."/>
            <person name="Chan C."/>
        </authorList>
    </citation>
    <scope>NUCLEOTIDE SEQUENCE</scope>
</reference>
<dbReference type="Pfam" id="PF00005">
    <property type="entry name" value="ABC_tran"/>
    <property type="match status" value="1"/>
</dbReference>
<comment type="caution">
    <text evidence="7">The sequence shown here is derived from an EMBL/GenBank/DDBJ whole genome shotgun (WGS) entry which is preliminary data.</text>
</comment>
<dbReference type="Gene3D" id="3.40.50.300">
    <property type="entry name" value="P-loop containing nucleotide triphosphate hydrolases"/>
    <property type="match status" value="1"/>
</dbReference>
<dbReference type="GO" id="GO:0016887">
    <property type="term" value="F:ATP hydrolysis activity"/>
    <property type="evidence" value="ECO:0007669"/>
    <property type="project" value="InterPro"/>
</dbReference>
<keyword evidence="4" id="KW-1133">Transmembrane helix</keyword>
<evidence type="ECO:0000313" key="7">
    <source>
        <dbReference type="EMBL" id="CAE7288897.1"/>
    </source>
</evidence>
<sequence length="134" mass="14992">MQPACQEAGGRCPGDDRIREVLAKVNLAYLHQRYGLDAPIDFDAVLSGGERQRLGFARLLLQEHLRFAILDEATSALDRSNQSVMYENLQRHVQGFVSIGHSPSLEAFHTKKLVLERSSEGASGWRLESLHHPT</sequence>
<evidence type="ECO:0000256" key="4">
    <source>
        <dbReference type="ARBA" id="ARBA00022989"/>
    </source>
</evidence>
<dbReference type="EMBL" id="CAJNDS010001913">
    <property type="protein sequence ID" value="CAE7288897.1"/>
    <property type="molecule type" value="Genomic_DNA"/>
</dbReference>
<evidence type="ECO:0000313" key="8">
    <source>
        <dbReference type="Proteomes" id="UP000604046"/>
    </source>
</evidence>
<protein>
    <submittedName>
        <fullName evidence="7">ABCC2 protein</fullName>
    </submittedName>
</protein>
<dbReference type="Proteomes" id="UP000604046">
    <property type="component" value="Unassembled WGS sequence"/>
</dbReference>
<evidence type="ECO:0000256" key="2">
    <source>
        <dbReference type="ARBA" id="ARBA00022448"/>
    </source>
</evidence>
<dbReference type="InterPro" id="IPR003439">
    <property type="entry name" value="ABC_transporter-like_ATP-bd"/>
</dbReference>
<organism evidence="7 8">
    <name type="scientific">Symbiodinium natans</name>
    <dbReference type="NCBI Taxonomy" id="878477"/>
    <lineage>
        <taxon>Eukaryota</taxon>
        <taxon>Sar</taxon>
        <taxon>Alveolata</taxon>
        <taxon>Dinophyceae</taxon>
        <taxon>Suessiales</taxon>
        <taxon>Symbiodiniaceae</taxon>
        <taxon>Symbiodinium</taxon>
    </lineage>
</organism>
<accession>A0A812N1F1</accession>
<comment type="similarity">
    <text evidence="1">Belongs to the ABC transporter superfamily. ABCD family. Peroxisomal fatty acyl CoA transporter (TC 3.A.1.203) subfamily.</text>
</comment>
<evidence type="ECO:0000259" key="6">
    <source>
        <dbReference type="Pfam" id="PF00005"/>
    </source>
</evidence>